<keyword evidence="4" id="KW-1185">Reference proteome</keyword>
<dbReference type="RefSeq" id="WP_083714061.1">
    <property type="nucleotide sequence ID" value="NZ_FTNK01000028.1"/>
</dbReference>
<evidence type="ECO:0000259" key="1">
    <source>
        <dbReference type="PROSITE" id="PS51186"/>
    </source>
</evidence>
<dbReference type="InterPro" id="IPR016181">
    <property type="entry name" value="Acyl_CoA_acyltransferase"/>
</dbReference>
<feature type="domain" description="N-acetyltransferase" evidence="1">
    <location>
        <begin position="2"/>
        <end position="150"/>
    </location>
</feature>
<accession>A0ABY1KGD2</accession>
<dbReference type="PROSITE" id="PS51186">
    <property type="entry name" value="GNAT"/>
    <property type="match status" value="1"/>
</dbReference>
<name>A0ABY1KGD2_9BACL</name>
<dbReference type="SUPFAM" id="SSF55729">
    <property type="entry name" value="Acyl-CoA N-acyltransferases (Nat)"/>
    <property type="match status" value="1"/>
</dbReference>
<sequence length="164" mass="19188">MKKIREATKEEMIEIYKMGYDVWGDNLPYEEYITMCQASNKYKKGKWYVLEATDTKQLLSSLIVYELNLSEYQIVKGIGSIATPLYLRKKGYASLLVKETINKLEQEEKCNNFFLYSDIGIEFYKGLGFIVLPNDSQKYKDSVCMYYSNENDIDSISLDIPDYF</sequence>
<dbReference type="Proteomes" id="UP000186666">
    <property type="component" value="Unassembled WGS sequence"/>
</dbReference>
<dbReference type="PANTHER" id="PTHR34815:SF2">
    <property type="entry name" value="N-ACETYLTRANSFERASE DOMAIN-CONTAINING PROTEIN"/>
    <property type="match status" value="1"/>
</dbReference>
<dbReference type="Pfam" id="PF13527">
    <property type="entry name" value="Acetyltransf_9"/>
    <property type="match status" value="1"/>
</dbReference>
<evidence type="ECO:0000313" key="3">
    <source>
        <dbReference type="EMBL" id="SIR69647.1"/>
    </source>
</evidence>
<comment type="caution">
    <text evidence="3">The sequence shown here is derived from an EMBL/GenBank/DDBJ whole genome shotgun (WGS) entry which is preliminary data.</text>
</comment>
<dbReference type="InterPro" id="IPR000182">
    <property type="entry name" value="GNAT_dom"/>
</dbReference>
<dbReference type="InterPro" id="IPR053013">
    <property type="entry name" value="LAT"/>
</dbReference>
<gene>
    <name evidence="2" type="ORF">SAMN05421578_12832</name>
    <name evidence="3" type="ORF">SAMN05421578_13530</name>
</gene>
<organism evidence="3 4">
    <name type="scientific">Paenibacillus macquariensis</name>
    <dbReference type="NCBI Taxonomy" id="948756"/>
    <lineage>
        <taxon>Bacteria</taxon>
        <taxon>Bacillati</taxon>
        <taxon>Bacillota</taxon>
        <taxon>Bacilli</taxon>
        <taxon>Bacillales</taxon>
        <taxon>Paenibacillaceae</taxon>
        <taxon>Paenibacillus</taxon>
    </lineage>
</organism>
<reference evidence="3 4" key="1">
    <citation type="submission" date="2017-01" db="EMBL/GenBank/DDBJ databases">
        <authorList>
            <person name="Varghese N."/>
            <person name="Submissions S."/>
        </authorList>
    </citation>
    <scope>NUCLEOTIDE SEQUENCE [LARGE SCALE GENOMIC DNA]</scope>
    <source>
        <strain evidence="3 4">ATCC 23464</strain>
    </source>
</reference>
<dbReference type="EMBL" id="FTNK01000028">
    <property type="protein sequence ID" value="SIR65888.1"/>
    <property type="molecule type" value="Genomic_DNA"/>
</dbReference>
<proteinExistence type="predicted"/>
<protein>
    <submittedName>
        <fullName evidence="3">Acetyltransferase (GNAT) domain-containing protein</fullName>
    </submittedName>
</protein>
<dbReference type="EMBL" id="FTNK01000035">
    <property type="protein sequence ID" value="SIR69647.1"/>
    <property type="molecule type" value="Genomic_DNA"/>
</dbReference>
<evidence type="ECO:0000313" key="2">
    <source>
        <dbReference type="EMBL" id="SIR65888.1"/>
    </source>
</evidence>
<dbReference type="Gene3D" id="3.40.630.30">
    <property type="match status" value="1"/>
</dbReference>
<dbReference type="PANTHER" id="PTHR34815">
    <property type="entry name" value="LYSINE ACETYLTRANSFERASE"/>
    <property type="match status" value="1"/>
</dbReference>
<evidence type="ECO:0000313" key="4">
    <source>
        <dbReference type="Proteomes" id="UP000186666"/>
    </source>
</evidence>